<dbReference type="AlphaFoldDB" id="A0A326TWM2"/>
<accession>A0A326TWM2</accession>
<evidence type="ECO:0000313" key="2">
    <source>
        <dbReference type="Proteomes" id="UP000248806"/>
    </source>
</evidence>
<name>A0A326TWM2_THEHA</name>
<proteinExistence type="predicted"/>
<organism evidence="1 2">
    <name type="scientific">Thermosporothrix hazakensis</name>
    <dbReference type="NCBI Taxonomy" id="644383"/>
    <lineage>
        <taxon>Bacteria</taxon>
        <taxon>Bacillati</taxon>
        <taxon>Chloroflexota</taxon>
        <taxon>Ktedonobacteria</taxon>
        <taxon>Ktedonobacterales</taxon>
        <taxon>Thermosporotrichaceae</taxon>
        <taxon>Thermosporothrix</taxon>
    </lineage>
</organism>
<dbReference type="EMBL" id="QKUF01000041">
    <property type="protein sequence ID" value="PZW20743.1"/>
    <property type="molecule type" value="Genomic_DNA"/>
</dbReference>
<sequence length="91" mass="10291">MDEVCLPRRAMRLRIHCEPLETPARLFCPVWAEAPFTLEVSDAEWQQTTLLSSVRFGQESVCPVVLRPEMVVRVLCGGLLLELQVRAVARA</sequence>
<evidence type="ECO:0000313" key="1">
    <source>
        <dbReference type="EMBL" id="PZW20743.1"/>
    </source>
</evidence>
<protein>
    <submittedName>
        <fullName evidence="1">Uncharacterized protein</fullName>
    </submittedName>
</protein>
<comment type="caution">
    <text evidence="1">The sequence shown here is derived from an EMBL/GenBank/DDBJ whole genome shotgun (WGS) entry which is preliminary data.</text>
</comment>
<gene>
    <name evidence="1" type="ORF">EI42_05889</name>
</gene>
<dbReference type="Proteomes" id="UP000248806">
    <property type="component" value="Unassembled WGS sequence"/>
</dbReference>
<reference evidence="1 2" key="1">
    <citation type="submission" date="2018-06" db="EMBL/GenBank/DDBJ databases">
        <title>Genomic Encyclopedia of Archaeal and Bacterial Type Strains, Phase II (KMG-II): from individual species to whole genera.</title>
        <authorList>
            <person name="Goeker M."/>
        </authorList>
    </citation>
    <scope>NUCLEOTIDE SEQUENCE [LARGE SCALE GENOMIC DNA]</scope>
    <source>
        <strain evidence="1 2">ATCC BAA-1881</strain>
    </source>
</reference>
<dbReference type="RefSeq" id="WP_111326117.1">
    <property type="nucleotide sequence ID" value="NZ_BIFX01000001.1"/>
</dbReference>
<keyword evidence="2" id="KW-1185">Reference proteome</keyword>